<evidence type="ECO:0000313" key="6">
    <source>
        <dbReference type="Proteomes" id="UP000622653"/>
    </source>
</evidence>
<keyword evidence="3" id="KW-0804">Transcription</keyword>
<dbReference type="InterPro" id="IPR018062">
    <property type="entry name" value="HTH_AraC-typ_CS"/>
</dbReference>
<organism evidence="5 6">
    <name type="scientific">Savagea serpentis</name>
    <dbReference type="NCBI Taxonomy" id="2785297"/>
    <lineage>
        <taxon>Bacteria</taxon>
        <taxon>Bacillati</taxon>
        <taxon>Bacillota</taxon>
        <taxon>Bacilli</taxon>
        <taxon>Bacillales</taxon>
        <taxon>Caryophanaceae</taxon>
        <taxon>Savagea</taxon>
    </lineage>
</organism>
<evidence type="ECO:0000256" key="1">
    <source>
        <dbReference type="ARBA" id="ARBA00023015"/>
    </source>
</evidence>
<dbReference type="RefSeq" id="WP_194562324.1">
    <property type="nucleotide sequence ID" value="NZ_JADKPV010000001.1"/>
</dbReference>
<dbReference type="GO" id="GO:0043565">
    <property type="term" value="F:sequence-specific DNA binding"/>
    <property type="evidence" value="ECO:0007669"/>
    <property type="project" value="InterPro"/>
</dbReference>
<protein>
    <submittedName>
        <fullName evidence="5">AraC family transcriptional regulator</fullName>
    </submittedName>
</protein>
<accession>A0A8J7KL69</accession>
<evidence type="ECO:0000313" key="5">
    <source>
        <dbReference type="EMBL" id="MBF4500914.1"/>
    </source>
</evidence>
<dbReference type="EMBL" id="JADKPV010000001">
    <property type="protein sequence ID" value="MBF4500914.1"/>
    <property type="molecule type" value="Genomic_DNA"/>
</dbReference>
<dbReference type="SUPFAM" id="SSF46689">
    <property type="entry name" value="Homeodomain-like"/>
    <property type="match status" value="2"/>
</dbReference>
<dbReference type="PROSITE" id="PS01124">
    <property type="entry name" value="HTH_ARAC_FAMILY_2"/>
    <property type="match status" value="1"/>
</dbReference>
<dbReference type="InterPro" id="IPR009057">
    <property type="entry name" value="Homeodomain-like_sf"/>
</dbReference>
<dbReference type="Pfam" id="PF12833">
    <property type="entry name" value="HTH_18"/>
    <property type="match status" value="1"/>
</dbReference>
<keyword evidence="6" id="KW-1185">Reference proteome</keyword>
<proteinExistence type="predicted"/>
<dbReference type="AlphaFoldDB" id="A0A8J7KL69"/>
<keyword evidence="1" id="KW-0805">Transcription regulation</keyword>
<evidence type="ECO:0000256" key="2">
    <source>
        <dbReference type="ARBA" id="ARBA00023125"/>
    </source>
</evidence>
<feature type="domain" description="HTH araC/xylS-type" evidence="4">
    <location>
        <begin position="416"/>
        <end position="514"/>
    </location>
</feature>
<dbReference type="Gene3D" id="1.10.10.60">
    <property type="entry name" value="Homeodomain-like"/>
    <property type="match status" value="2"/>
</dbReference>
<name>A0A8J7KL69_9BACL</name>
<dbReference type="PROSITE" id="PS00041">
    <property type="entry name" value="HTH_ARAC_FAMILY_1"/>
    <property type="match status" value="1"/>
</dbReference>
<dbReference type="SMART" id="SM00342">
    <property type="entry name" value="HTH_ARAC"/>
    <property type="match status" value="1"/>
</dbReference>
<comment type="caution">
    <text evidence="5">The sequence shown here is derived from an EMBL/GenBank/DDBJ whole genome shotgun (WGS) entry which is preliminary data.</text>
</comment>
<dbReference type="GO" id="GO:0003700">
    <property type="term" value="F:DNA-binding transcription factor activity"/>
    <property type="evidence" value="ECO:0007669"/>
    <property type="project" value="InterPro"/>
</dbReference>
<dbReference type="PANTHER" id="PTHR43280">
    <property type="entry name" value="ARAC-FAMILY TRANSCRIPTIONAL REGULATOR"/>
    <property type="match status" value="1"/>
</dbReference>
<dbReference type="PRINTS" id="PR00032">
    <property type="entry name" value="HTHARAC"/>
</dbReference>
<keyword evidence="2" id="KW-0238">DNA-binding</keyword>
<dbReference type="InterPro" id="IPR020449">
    <property type="entry name" value="Tscrpt_reg_AraC-type_HTH"/>
</dbReference>
<dbReference type="PANTHER" id="PTHR43280:SF28">
    <property type="entry name" value="HTH-TYPE TRANSCRIPTIONAL ACTIVATOR RHAS"/>
    <property type="match status" value="1"/>
</dbReference>
<gene>
    <name evidence="5" type="ORF">IRY55_05995</name>
</gene>
<evidence type="ECO:0000259" key="4">
    <source>
        <dbReference type="PROSITE" id="PS01124"/>
    </source>
</evidence>
<reference evidence="5" key="1">
    <citation type="submission" date="2020-11" db="EMBL/GenBank/DDBJ databases">
        <title>Multidrug resistant novel bacterium Savagea serpentis sp. nov., isolated from the scats of a vine snake (Ahaetulla nasuta).</title>
        <authorList>
            <person name="Venkata Ramana V."/>
            <person name="Vikas Patil S."/>
            <person name="Yogita Lugani V."/>
        </authorList>
    </citation>
    <scope>NUCLEOTIDE SEQUENCE</scope>
    <source>
        <strain evidence="5">SN6</strain>
    </source>
</reference>
<evidence type="ECO:0000256" key="3">
    <source>
        <dbReference type="ARBA" id="ARBA00023163"/>
    </source>
</evidence>
<sequence length="520" mass="61127">MKKNKIFIAITNDTHRTVIQRQYKKQNIDEYYEWIDTDSLRTIPFQLGDLILVDCQKVKGLSTQQMSEAIVVGKRFTKDEIRKFFQRGCLDVIEIDQITEIFIYLKEQRLMRERRIAFNIERTRQLKTSLAYDLLFGGIMSPRDIWMRSQECGLLAMPNLVFVVHIDHFHKYVRNKSKKWKWALRNEVMEQLGSCLEGMHSKSIIIPVAPEKIAILYAAEIQMNYKKYEQHAIEVATLCKNYIYEMTNYTVTIGIGRFYEDVRNIQISFEEAVKAQENRFFCGNNTVIHYNQLKSTEEDMLFTFNEAAFISKLRACNFQAIEAELKELEEQMFTNRNTQPQMLRIQMNDLLSTIARSAIQSGADKENVLRLYEETQNHIRVFENVEEARAVFSTVSTQLMNEVSMNRSEQSIRSIQKAVQYIEEHYEHPITLEEIAEHVQLSSNYFSNLFKKATDTTFVDYLTNKRIEKAKELLLDLNYTVYQIATQVGYGDARYFSRVFKSTVGQTPTQYRNSKIRKSI</sequence>
<dbReference type="Proteomes" id="UP000622653">
    <property type="component" value="Unassembled WGS sequence"/>
</dbReference>
<dbReference type="InterPro" id="IPR018060">
    <property type="entry name" value="HTH_AraC"/>
</dbReference>